<evidence type="ECO:0000313" key="2">
    <source>
        <dbReference type="Proteomes" id="UP000451471"/>
    </source>
</evidence>
<keyword evidence="2" id="KW-1185">Reference proteome</keyword>
<keyword evidence="1" id="KW-0808">Transferase</keyword>
<gene>
    <name evidence="1" type="ORF">GQS65_02055</name>
</gene>
<dbReference type="GO" id="GO:0016740">
    <property type="term" value="F:transferase activity"/>
    <property type="evidence" value="ECO:0007669"/>
    <property type="project" value="UniProtKB-KW"/>
</dbReference>
<dbReference type="EMBL" id="WSZK01000006">
    <property type="protein sequence ID" value="MWG33285.1"/>
    <property type="molecule type" value="Genomic_DNA"/>
</dbReference>
<dbReference type="Proteomes" id="UP000451471">
    <property type="component" value="Unassembled WGS sequence"/>
</dbReference>
<protein>
    <submittedName>
        <fullName evidence="1">Histone acetyltransferase</fullName>
    </submittedName>
</protein>
<sequence>MPGPFRLPAEDVRPSQLYLNGRKLALATEWFDFDDPEYDSVPVVRIDGNWTLTDGHTRAFLAVFAGAESLHVHEDTDDLPRALYAECVGWCHEEDVTQVRDLFGRVVNATTFERVWVDRCQRAAERLGDG</sequence>
<accession>A0A6B0GMD1</accession>
<name>A0A6B0GMD1_9EURY</name>
<comment type="caution">
    <text evidence="1">The sequence shown here is derived from an EMBL/GenBank/DDBJ whole genome shotgun (WGS) entry which is preliminary data.</text>
</comment>
<proteinExistence type="predicted"/>
<reference evidence="1 2" key="1">
    <citation type="submission" date="2019-12" db="EMBL/GenBank/DDBJ databases">
        <title>Halocatena pleomorpha gen. nov. sp. nov., an extremely halophilic archaeon of family Halobacteriaceae isolated from saltpan soil.</title>
        <authorList>
            <person name="Pal Y."/>
            <person name="Verma A."/>
            <person name="Krishnamurthi S."/>
            <person name="Kumar P."/>
        </authorList>
    </citation>
    <scope>NUCLEOTIDE SEQUENCE [LARGE SCALE GENOMIC DNA]</scope>
    <source>
        <strain evidence="1 2">JCM 16495</strain>
    </source>
</reference>
<organism evidence="1 2">
    <name type="scientific">Halomarina oriensis</name>
    <dbReference type="NCBI Taxonomy" id="671145"/>
    <lineage>
        <taxon>Archaea</taxon>
        <taxon>Methanobacteriati</taxon>
        <taxon>Methanobacteriota</taxon>
        <taxon>Stenosarchaea group</taxon>
        <taxon>Halobacteria</taxon>
        <taxon>Halobacteriales</taxon>
        <taxon>Natronomonadaceae</taxon>
        <taxon>Halomarina</taxon>
    </lineage>
</organism>
<evidence type="ECO:0000313" key="1">
    <source>
        <dbReference type="EMBL" id="MWG33285.1"/>
    </source>
</evidence>
<dbReference type="RefSeq" id="WP_158203013.1">
    <property type="nucleotide sequence ID" value="NZ_WSZK01000006.1"/>
</dbReference>
<dbReference type="AlphaFoldDB" id="A0A6B0GMD1"/>
<dbReference type="OrthoDB" id="195604at2157"/>